<evidence type="ECO:0000313" key="4">
    <source>
        <dbReference type="Proteomes" id="UP000578077"/>
    </source>
</evidence>
<keyword evidence="1" id="KW-0812">Transmembrane</keyword>
<reference evidence="3 4" key="1">
    <citation type="submission" date="2020-08" db="EMBL/GenBank/DDBJ databases">
        <title>Sequencing the genomes of 1000 actinobacteria strains.</title>
        <authorList>
            <person name="Klenk H.-P."/>
        </authorList>
    </citation>
    <scope>NUCLEOTIDE SEQUENCE [LARGE SCALE GENOMIC DNA]</scope>
    <source>
        <strain evidence="3 4">DSM 44593</strain>
    </source>
</reference>
<accession>A0A841EBU9</accession>
<dbReference type="InterPro" id="IPR025196">
    <property type="entry name" value="DUF4126"/>
</dbReference>
<dbReference type="Proteomes" id="UP000578077">
    <property type="component" value="Unassembled WGS sequence"/>
</dbReference>
<organism evidence="3 4">
    <name type="scientific">Streptomonospora salina</name>
    <dbReference type="NCBI Taxonomy" id="104205"/>
    <lineage>
        <taxon>Bacteria</taxon>
        <taxon>Bacillati</taxon>
        <taxon>Actinomycetota</taxon>
        <taxon>Actinomycetes</taxon>
        <taxon>Streptosporangiales</taxon>
        <taxon>Nocardiopsidaceae</taxon>
        <taxon>Streptomonospora</taxon>
    </lineage>
</organism>
<dbReference type="EMBL" id="JACHLY010000001">
    <property type="protein sequence ID" value="MBB5996921.1"/>
    <property type="molecule type" value="Genomic_DNA"/>
</dbReference>
<comment type="caution">
    <text evidence="3">The sequence shown here is derived from an EMBL/GenBank/DDBJ whole genome shotgun (WGS) entry which is preliminary data.</text>
</comment>
<feature type="transmembrane region" description="Helical" evidence="1">
    <location>
        <begin position="162"/>
        <end position="189"/>
    </location>
</feature>
<protein>
    <recommendedName>
        <fullName evidence="2">DUF4126 domain-containing protein</fullName>
    </recommendedName>
</protein>
<gene>
    <name evidence="3" type="ORF">HNR25_000672</name>
</gene>
<feature type="domain" description="DUF4126" evidence="2">
    <location>
        <begin position="4"/>
        <end position="192"/>
    </location>
</feature>
<name>A0A841EBU9_9ACTN</name>
<proteinExistence type="predicted"/>
<feature type="transmembrane region" description="Helical" evidence="1">
    <location>
        <begin position="12"/>
        <end position="31"/>
    </location>
</feature>
<keyword evidence="1" id="KW-0472">Membrane</keyword>
<sequence>MLEILTGTGLASAAGLNAYIPLLTVGILARFTDLLPLGEAWQWLEHPAALGVIGVLLMLELAADKIPFVDSVNDIVQTVVRPSSGGVNFGAGVSSTGAAEFAAAAGGPSGGDSGAGWWPIAAGVLIALVFHLLKAAARPVLNAATFGAGGPLVSVAEDGASVLTALAAVLVPVLAAAAAVLLAAVGVWAARRRRYRRRAAAAAPPGVY</sequence>
<keyword evidence="4" id="KW-1185">Reference proteome</keyword>
<dbReference type="Pfam" id="PF13548">
    <property type="entry name" value="DUF4126"/>
    <property type="match status" value="1"/>
</dbReference>
<keyword evidence="1" id="KW-1133">Transmembrane helix</keyword>
<evidence type="ECO:0000313" key="3">
    <source>
        <dbReference type="EMBL" id="MBB5996921.1"/>
    </source>
</evidence>
<feature type="transmembrane region" description="Helical" evidence="1">
    <location>
        <begin position="115"/>
        <end position="133"/>
    </location>
</feature>
<evidence type="ECO:0000256" key="1">
    <source>
        <dbReference type="SAM" id="Phobius"/>
    </source>
</evidence>
<feature type="transmembrane region" description="Helical" evidence="1">
    <location>
        <begin position="140"/>
        <end position="156"/>
    </location>
</feature>
<evidence type="ECO:0000259" key="2">
    <source>
        <dbReference type="Pfam" id="PF13548"/>
    </source>
</evidence>
<dbReference type="RefSeq" id="WP_184633268.1">
    <property type="nucleotide sequence ID" value="NZ_BAABKT010000003.1"/>
</dbReference>
<dbReference type="AlphaFoldDB" id="A0A841EBU9"/>